<gene>
    <name evidence="2" type="ORF">DERP_009667</name>
</gene>
<organism evidence="2 3">
    <name type="scientific">Dermatophagoides pteronyssinus</name>
    <name type="common">European house dust mite</name>
    <dbReference type="NCBI Taxonomy" id="6956"/>
    <lineage>
        <taxon>Eukaryota</taxon>
        <taxon>Metazoa</taxon>
        <taxon>Ecdysozoa</taxon>
        <taxon>Arthropoda</taxon>
        <taxon>Chelicerata</taxon>
        <taxon>Arachnida</taxon>
        <taxon>Acari</taxon>
        <taxon>Acariformes</taxon>
        <taxon>Sarcoptiformes</taxon>
        <taxon>Astigmata</taxon>
        <taxon>Psoroptidia</taxon>
        <taxon>Analgoidea</taxon>
        <taxon>Pyroglyphidae</taxon>
        <taxon>Dermatophagoidinae</taxon>
        <taxon>Dermatophagoides</taxon>
    </lineage>
</organism>
<evidence type="ECO:0000256" key="1">
    <source>
        <dbReference type="SAM" id="MobiDB-lite"/>
    </source>
</evidence>
<evidence type="ECO:0000313" key="3">
    <source>
        <dbReference type="Proteomes" id="UP000887458"/>
    </source>
</evidence>
<proteinExistence type="predicted"/>
<protein>
    <submittedName>
        <fullName evidence="2">Uncharacterized protein</fullName>
    </submittedName>
</protein>
<feature type="region of interest" description="Disordered" evidence="1">
    <location>
        <begin position="28"/>
        <end position="49"/>
    </location>
</feature>
<evidence type="ECO:0000313" key="2">
    <source>
        <dbReference type="EMBL" id="KAH9419609.1"/>
    </source>
</evidence>
<accession>A0ABQ8JAI0</accession>
<name>A0ABQ8JAI0_DERPT</name>
<feature type="compositionally biased region" description="Polar residues" evidence="1">
    <location>
        <begin position="29"/>
        <end position="41"/>
    </location>
</feature>
<dbReference type="EMBL" id="NJHN03000058">
    <property type="protein sequence ID" value="KAH9419609.1"/>
    <property type="molecule type" value="Genomic_DNA"/>
</dbReference>
<dbReference type="Proteomes" id="UP000887458">
    <property type="component" value="Unassembled WGS sequence"/>
</dbReference>
<reference evidence="2 3" key="2">
    <citation type="journal article" date="2022" name="Mol. Biol. Evol.">
        <title>Comparative Genomics Reveals Insights into the Divergent Evolution of Astigmatic Mites and Household Pest Adaptations.</title>
        <authorList>
            <person name="Xiong Q."/>
            <person name="Wan A.T."/>
            <person name="Liu X."/>
            <person name="Fung C.S."/>
            <person name="Xiao X."/>
            <person name="Malainual N."/>
            <person name="Hou J."/>
            <person name="Wang L."/>
            <person name="Wang M."/>
            <person name="Yang K.Y."/>
            <person name="Cui Y."/>
            <person name="Leung E.L."/>
            <person name="Nong W."/>
            <person name="Shin S.K."/>
            <person name="Au S.W."/>
            <person name="Jeong K.Y."/>
            <person name="Chew F.T."/>
            <person name="Hui J.H."/>
            <person name="Leung T.F."/>
            <person name="Tungtrongchitr A."/>
            <person name="Zhong N."/>
            <person name="Liu Z."/>
            <person name="Tsui S.K."/>
        </authorList>
    </citation>
    <scope>NUCLEOTIDE SEQUENCE [LARGE SCALE GENOMIC DNA]</scope>
    <source>
        <strain evidence="2">Derp</strain>
    </source>
</reference>
<sequence>MTNTRFTIINDDRDQIRISKSLREKMARQKQQNLASSTNADIPNKTPGDELITPITNTFTTGSNQSGSISNSNIYPELPSLPKPDAQENVYNHMFEEFPKPINKSQHPHSNFYSGFDPNFFLLELRSEYERKLQSYQMMWRKNLEEMDRLNKDLMKKNRELMGTEMKRIDDSVLKKHFDGQALNKSDEPRQQPCKEVEEKLIRCFEINGKKSLLCSQYVREFSQCIDDARLKFTEFFGKECVAKKIKLKMMELLENKLAQNDSSNEA</sequence>
<comment type="caution">
    <text evidence="2">The sequence shown here is derived from an EMBL/GenBank/DDBJ whole genome shotgun (WGS) entry which is preliminary data.</text>
</comment>
<keyword evidence="3" id="KW-1185">Reference proteome</keyword>
<reference evidence="2 3" key="1">
    <citation type="journal article" date="2018" name="J. Allergy Clin. Immunol.">
        <title>High-quality assembly of Dermatophagoides pteronyssinus genome and transcriptome reveals a wide range of novel allergens.</title>
        <authorList>
            <person name="Liu X.Y."/>
            <person name="Yang K.Y."/>
            <person name="Wang M.Q."/>
            <person name="Kwok J.S."/>
            <person name="Zeng X."/>
            <person name="Yang Z."/>
            <person name="Xiao X.J."/>
            <person name="Lau C.P."/>
            <person name="Li Y."/>
            <person name="Huang Z.M."/>
            <person name="Ba J.G."/>
            <person name="Yim A.K."/>
            <person name="Ouyang C.Y."/>
            <person name="Ngai S.M."/>
            <person name="Chan T.F."/>
            <person name="Leung E.L."/>
            <person name="Liu L."/>
            <person name="Liu Z.G."/>
            <person name="Tsui S.K."/>
        </authorList>
    </citation>
    <scope>NUCLEOTIDE SEQUENCE [LARGE SCALE GENOMIC DNA]</scope>
    <source>
        <strain evidence="2">Derp</strain>
    </source>
</reference>